<dbReference type="Proteomes" id="UP000036261">
    <property type="component" value="Unassembled WGS sequence"/>
</dbReference>
<dbReference type="AlphaFoldDB" id="A0A0J7I368"/>
<dbReference type="EMBL" id="LFND01000006">
    <property type="protein sequence ID" value="KMQ60216.1"/>
    <property type="molecule type" value="Genomic_DNA"/>
</dbReference>
<accession>A0A0J7I368</accession>
<keyword evidence="3" id="KW-1185">Reference proteome</keyword>
<sequence length="79" mass="9135">MARKMKNISFYTVFILFTAWVIYISSFPITKNRTSYCDQWEIPADKNVKITNPLKESPEVTLSVSSPENNLNMPTITMK</sequence>
<evidence type="ECO:0000256" key="1">
    <source>
        <dbReference type="SAM" id="MobiDB-lite"/>
    </source>
</evidence>
<protein>
    <submittedName>
        <fullName evidence="2">Uncharacterized protein</fullName>
    </submittedName>
</protein>
<comment type="caution">
    <text evidence="2">The sequence shown here is derived from an EMBL/GenBank/DDBJ whole genome shotgun (WGS) entry which is preliminary data.</text>
</comment>
<evidence type="ECO:0000313" key="3">
    <source>
        <dbReference type="Proteomes" id="UP000036261"/>
    </source>
</evidence>
<organism evidence="2 3">
    <name type="scientific">Chryseobacterium angstadtii</name>
    <dbReference type="NCBI Taxonomy" id="558151"/>
    <lineage>
        <taxon>Bacteria</taxon>
        <taxon>Pseudomonadati</taxon>
        <taxon>Bacteroidota</taxon>
        <taxon>Flavobacteriia</taxon>
        <taxon>Flavobacteriales</taxon>
        <taxon>Weeksellaceae</taxon>
        <taxon>Chryseobacterium group</taxon>
        <taxon>Chryseobacterium</taxon>
    </lineage>
</organism>
<evidence type="ECO:0000313" key="2">
    <source>
        <dbReference type="EMBL" id="KMQ60216.1"/>
    </source>
</evidence>
<feature type="region of interest" description="Disordered" evidence="1">
    <location>
        <begin position="60"/>
        <end position="79"/>
    </location>
</feature>
<name>A0A0J7I368_9FLAO</name>
<dbReference type="PATRIC" id="fig|558151.6.peg.3913"/>
<gene>
    <name evidence="2" type="ORF">ACM46_18510</name>
</gene>
<reference evidence="2 3" key="1">
    <citation type="journal article" date="2013" name="Int. J. Syst. Evol. Microbiol.">
        <title>Chryseobacterium angstadtii sp. nov., isolated from a newt tank.</title>
        <authorList>
            <person name="Kirk K.E."/>
            <person name="Hoffman J.A."/>
            <person name="Smith K.A."/>
            <person name="Strahan B.L."/>
            <person name="Failor K.C."/>
            <person name="Krebs J.E."/>
            <person name="Gale A.N."/>
            <person name="Do T.D."/>
            <person name="Sontag T.C."/>
            <person name="Batties A.M."/>
            <person name="Mistiszyn K."/>
            <person name="Newman J.D."/>
        </authorList>
    </citation>
    <scope>NUCLEOTIDE SEQUENCE [LARGE SCALE GENOMIC DNA]</scope>
    <source>
        <strain evidence="2 3">KM</strain>
    </source>
</reference>
<proteinExistence type="predicted"/>